<keyword evidence="6" id="KW-1185">Reference proteome</keyword>
<evidence type="ECO:0000256" key="1">
    <source>
        <dbReference type="ARBA" id="ARBA00023015"/>
    </source>
</evidence>
<dbReference type="PANTHER" id="PTHR43280">
    <property type="entry name" value="ARAC-FAMILY TRANSCRIPTIONAL REGULATOR"/>
    <property type="match status" value="1"/>
</dbReference>
<keyword evidence="3" id="KW-0804">Transcription</keyword>
<dbReference type="Pfam" id="PF12833">
    <property type="entry name" value="HTH_18"/>
    <property type="match status" value="1"/>
</dbReference>
<dbReference type="EMBL" id="CP001769">
    <property type="protein sequence ID" value="ADB38659.1"/>
    <property type="molecule type" value="Genomic_DNA"/>
</dbReference>
<evidence type="ECO:0000313" key="5">
    <source>
        <dbReference type="EMBL" id="ADB38659.1"/>
    </source>
</evidence>
<feature type="domain" description="HTH araC/xylS-type" evidence="4">
    <location>
        <begin position="198"/>
        <end position="303"/>
    </location>
</feature>
<dbReference type="SUPFAM" id="SSF46689">
    <property type="entry name" value="Homeodomain-like"/>
    <property type="match status" value="1"/>
</dbReference>
<evidence type="ECO:0000256" key="2">
    <source>
        <dbReference type="ARBA" id="ARBA00023125"/>
    </source>
</evidence>
<organism evidence="5 6">
    <name type="scientific">Spirosoma linguale (strain ATCC 33905 / DSM 74 / LMG 10896 / Claus 1)</name>
    <dbReference type="NCBI Taxonomy" id="504472"/>
    <lineage>
        <taxon>Bacteria</taxon>
        <taxon>Pseudomonadati</taxon>
        <taxon>Bacteroidota</taxon>
        <taxon>Cytophagia</taxon>
        <taxon>Cytophagales</taxon>
        <taxon>Cytophagaceae</taxon>
        <taxon>Spirosoma</taxon>
    </lineage>
</organism>
<dbReference type="RefSeq" id="WP_012927193.1">
    <property type="nucleotide sequence ID" value="NC_013730.1"/>
</dbReference>
<name>D2QHJ9_SPILD</name>
<dbReference type="InterPro" id="IPR018060">
    <property type="entry name" value="HTH_AraC"/>
</dbReference>
<dbReference type="AlphaFoldDB" id="D2QHJ9"/>
<accession>D2QHJ9</accession>
<dbReference type="Proteomes" id="UP000002028">
    <property type="component" value="Chromosome"/>
</dbReference>
<evidence type="ECO:0000313" key="6">
    <source>
        <dbReference type="Proteomes" id="UP000002028"/>
    </source>
</evidence>
<dbReference type="eggNOG" id="COG2207">
    <property type="taxonomic scope" value="Bacteria"/>
</dbReference>
<dbReference type="HOGENOM" id="CLU_000445_88_11_10"/>
<dbReference type="GO" id="GO:0043565">
    <property type="term" value="F:sequence-specific DNA binding"/>
    <property type="evidence" value="ECO:0007669"/>
    <property type="project" value="InterPro"/>
</dbReference>
<keyword evidence="1" id="KW-0805">Transcription regulation</keyword>
<dbReference type="PANTHER" id="PTHR43280:SF32">
    <property type="entry name" value="TRANSCRIPTIONAL REGULATORY PROTEIN"/>
    <property type="match status" value="1"/>
</dbReference>
<dbReference type="KEGG" id="sli:Slin_2643"/>
<reference evidence="5 6" key="1">
    <citation type="journal article" date="2010" name="Stand. Genomic Sci.">
        <title>Complete genome sequence of Spirosoma linguale type strain (1).</title>
        <authorList>
            <person name="Lail K."/>
            <person name="Sikorski J."/>
            <person name="Saunders E."/>
            <person name="Lapidus A."/>
            <person name="Glavina Del Rio T."/>
            <person name="Copeland A."/>
            <person name="Tice H."/>
            <person name="Cheng J.-F."/>
            <person name="Lucas S."/>
            <person name="Nolan M."/>
            <person name="Bruce D."/>
            <person name="Goodwin L."/>
            <person name="Pitluck S."/>
            <person name="Ivanova N."/>
            <person name="Mavromatis K."/>
            <person name="Ovchinnikova G."/>
            <person name="Pati A."/>
            <person name="Chen A."/>
            <person name="Palaniappan K."/>
            <person name="Land M."/>
            <person name="Hauser L."/>
            <person name="Chang Y.-J."/>
            <person name="Jeffries C.D."/>
            <person name="Chain P."/>
            <person name="Brettin T."/>
            <person name="Detter J.C."/>
            <person name="Schuetze A."/>
            <person name="Rohde M."/>
            <person name="Tindall B.J."/>
            <person name="Goeker M."/>
            <person name="Bristow J."/>
            <person name="Eisen J.A."/>
            <person name="Markowitz V."/>
            <person name="Hugenholtz P."/>
            <person name="Kyrpides N.C."/>
            <person name="Klenk H.-P."/>
            <person name="Chen F."/>
        </authorList>
    </citation>
    <scope>NUCLEOTIDE SEQUENCE [LARGE SCALE GENOMIC DNA]</scope>
    <source>
        <strain evidence="6">ATCC 33905 / DSM 74 / LMG 10896 / Claus 1</strain>
    </source>
</reference>
<evidence type="ECO:0000256" key="3">
    <source>
        <dbReference type="ARBA" id="ARBA00023163"/>
    </source>
</evidence>
<sequence length="305" mass="35373">MKRFKTISEFLQFRQLPKPEHPLLSVLELESVDSLSLSEPATWVCDFYCIALKRVANAGEVKLKYGQQTYDYDDGIMAFISPNQVLSLSVDKRAVQLKQSGWMLLIHPDFLWNTPLATTIRQYDFWDYSVNEALFLSEKEEALLVNIMRNIRQEYHSTIDKFSKSIIISHLETLLNYADRFYHRQFITREKSSHQILERLDSLLNNYFGNRDLISTGLPKVGYIAESLNLSPKYLSSLLKVLTGQNTQQHIHEKLIEKAKEKLSTSELTVSEIAYELGFEHLQSFSKLFKTKTNQSPLAFRASFQ</sequence>
<dbReference type="PROSITE" id="PS01124">
    <property type="entry name" value="HTH_ARAC_FAMILY_2"/>
    <property type="match status" value="1"/>
</dbReference>
<protein>
    <submittedName>
        <fullName evidence="5">Transcriptional regulator, AraC family</fullName>
    </submittedName>
</protein>
<proteinExistence type="predicted"/>
<dbReference type="STRING" id="504472.Slin_2643"/>
<dbReference type="Gene3D" id="1.10.10.60">
    <property type="entry name" value="Homeodomain-like"/>
    <property type="match status" value="1"/>
</dbReference>
<dbReference type="GO" id="GO:0003700">
    <property type="term" value="F:DNA-binding transcription factor activity"/>
    <property type="evidence" value="ECO:0007669"/>
    <property type="project" value="InterPro"/>
</dbReference>
<dbReference type="InterPro" id="IPR009057">
    <property type="entry name" value="Homeodomain-like_sf"/>
</dbReference>
<dbReference type="SMART" id="SM00342">
    <property type="entry name" value="HTH_ARAC"/>
    <property type="match status" value="1"/>
</dbReference>
<gene>
    <name evidence="5" type="ordered locus">Slin_2643</name>
</gene>
<keyword evidence="2" id="KW-0238">DNA-binding</keyword>
<evidence type="ECO:0000259" key="4">
    <source>
        <dbReference type="PROSITE" id="PS01124"/>
    </source>
</evidence>